<feature type="domain" description="PucR C-terminal helix-turn-helix" evidence="1">
    <location>
        <begin position="443"/>
        <end position="499"/>
    </location>
</feature>
<dbReference type="Proteomes" id="UP000824041">
    <property type="component" value="Unassembled WGS sequence"/>
</dbReference>
<gene>
    <name evidence="2" type="ORF">IAA21_02870</name>
</gene>
<dbReference type="InterPro" id="IPR025736">
    <property type="entry name" value="PucR_C-HTH_dom"/>
</dbReference>
<dbReference type="Pfam" id="PF13556">
    <property type="entry name" value="HTH_30"/>
    <property type="match status" value="1"/>
</dbReference>
<reference evidence="2" key="2">
    <citation type="submission" date="2021-04" db="EMBL/GenBank/DDBJ databases">
        <authorList>
            <person name="Gilroy R."/>
        </authorList>
    </citation>
    <scope>NUCLEOTIDE SEQUENCE</scope>
    <source>
        <strain evidence="2">14324</strain>
    </source>
</reference>
<dbReference type="InterPro" id="IPR051448">
    <property type="entry name" value="CdaR-like_regulators"/>
</dbReference>
<evidence type="ECO:0000313" key="3">
    <source>
        <dbReference type="Proteomes" id="UP000824041"/>
    </source>
</evidence>
<dbReference type="InterPro" id="IPR042070">
    <property type="entry name" value="PucR_C-HTH_sf"/>
</dbReference>
<evidence type="ECO:0000259" key="1">
    <source>
        <dbReference type="Pfam" id="PF13556"/>
    </source>
</evidence>
<proteinExistence type="predicted"/>
<organism evidence="2 3">
    <name type="scientific">Candidatus Blautia faecigallinarum</name>
    <dbReference type="NCBI Taxonomy" id="2838488"/>
    <lineage>
        <taxon>Bacteria</taxon>
        <taxon>Bacillati</taxon>
        <taxon>Bacillota</taxon>
        <taxon>Clostridia</taxon>
        <taxon>Lachnospirales</taxon>
        <taxon>Lachnospiraceae</taxon>
        <taxon>Blautia</taxon>
    </lineage>
</organism>
<accession>A0A9D2DRK4</accession>
<protein>
    <submittedName>
        <fullName evidence="2">Helix-turn-helix domain-containing protein</fullName>
    </submittedName>
</protein>
<dbReference type="Gene3D" id="1.10.10.2840">
    <property type="entry name" value="PucR C-terminal helix-turn-helix domain"/>
    <property type="match status" value="1"/>
</dbReference>
<dbReference type="PANTHER" id="PTHR33744">
    <property type="entry name" value="CARBOHYDRATE DIACID REGULATOR"/>
    <property type="match status" value="1"/>
</dbReference>
<comment type="caution">
    <text evidence="2">The sequence shown here is derived from an EMBL/GenBank/DDBJ whole genome shotgun (WGS) entry which is preliminary data.</text>
</comment>
<sequence>MKLSLDLLVQSLKSEYSFTECQKNSDAFIFNRPIFYQEGSLPENYTIYILYDAVPPDKSFCPSDSVFLCQKSRQKACNIPEENLCVFSDEDSLLQVFNHIQKLFDKYEQWDEQLHALQSEGGSIHQILEASYPIFQNPILVQNLDFTTIASCQIPEKGKDSPSLELYQNMEFINTLKQDAFFNKVREWNGVFLFPDHVTGFRSLNLNIKKYDHTAFRIVIPERDTPFCSYHKGFLTHLGKYVSYALQHNTMQRPSRDKTLHNVLINLLSNKNADYMAVSEQLTSAGWLPEHSYVCLVFRITSLDIQNLTVNSICGYVENVVPCSCAFSYKNQVTAFVDLHLFGGTVDDISEKLIYFVRDSFLKLAFSNPMKGHMYLRRQYLQASAAQKLGNARAPYLWIHHFGRFALPYIFQQAMASLPGIMLCHEGLRRLLDHDREKGTEYMKTLEVYLHCHLNAVQSARELFIHRSTFLYRLEKICGILESDLSDYDELLYLMISFALLREEHLYPAG</sequence>
<evidence type="ECO:0000313" key="2">
    <source>
        <dbReference type="EMBL" id="HIZ21729.1"/>
    </source>
</evidence>
<dbReference type="AlphaFoldDB" id="A0A9D2DRK4"/>
<dbReference type="EMBL" id="DXBU01000035">
    <property type="protein sequence ID" value="HIZ21729.1"/>
    <property type="molecule type" value="Genomic_DNA"/>
</dbReference>
<name>A0A9D2DRK4_9FIRM</name>
<reference evidence="2" key="1">
    <citation type="journal article" date="2021" name="PeerJ">
        <title>Extensive microbial diversity within the chicken gut microbiome revealed by metagenomics and culture.</title>
        <authorList>
            <person name="Gilroy R."/>
            <person name="Ravi A."/>
            <person name="Getino M."/>
            <person name="Pursley I."/>
            <person name="Horton D.L."/>
            <person name="Alikhan N.F."/>
            <person name="Baker D."/>
            <person name="Gharbi K."/>
            <person name="Hall N."/>
            <person name="Watson M."/>
            <person name="Adriaenssens E.M."/>
            <person name="Foster-Nyarko E."/>
            <person name="Jarju S."/>
            <person name="Secka A."/>
            <person name="Antonio M."/>
            <person name="Oren A."/>
            <person name="Chaudhuri R.R."/>
            <person name="La Ragione R."/>
            <person name="Hildebrand F."/>
            <person name="Pallen M.J."/>
        </authorList>
    </citation>
    <scope>NUCLEOTIDE SEQUENCE</scope>
    <source>
        <strain evidence="2">14324</strain>
    </source>
</reference>